<dbReference type="GO" id="GO:0035269">
    <property type="term" value="P:protein O-linked glycosylation via mannose"/>
    <property type="evidence" value="ECO:0007669"/>
    <property type="project" value="TreeGrafter"/>
</dbReference>
<dbReference type="RefSeq" id="XP_022669090.1">
    <property type="nucleotide sequence ID" value="XM_022813355.1"/>
</dbReference>
<dbReference type="EnsemblMetazoa" id="XM_022813355">
    <property type="protein sequence ID" value="XP_022669090"/>
    <property type="gene ID" value="LOC111253641"/>
</dbReference>
<dbReference type="EnsemblMetazoa" id="XM_022813359">
    <property type="protein sequence ID" value="XP_022669094"/>
    <property type="gene ID" value="LOC111253641"/>
</dbReference>
<dbReference type="GeneID" id="111253641"/>
<dbReference type="InterPro" id="IPR055105">
    <property type="entry name" value="FKRP_N"/>
</dbReference>
<dbReference type="RefSeq" id="XP_022669091.1">
    <property type="nucleotide sequence ID" value="XM_022813356.1"/>
</dbReference>
<feature type="transmembrane region" description="Helical" evidence="1">
    <location>
        <begin position="21"/>
        <end position="41"/>
    </location>
</feature>
<evidence type="ECO:0008006" key="6">
    <source>
        <dbReference type="Google" id="ProtNLM"/>
    </source>
</evidence>
<dbReference type="InterPro" id="IPR007074">
    <property type="entry name" value="LicD/FKTN/FKRP_NTP_transf"/>
</dbReference>
<dbReference type="FunCoup" id="A0A7M7KMT7">
    <property type="interactions" value="156"/>
</dbReference>
<proteinExistence type="predicted"/>
<evidence type="ECO:0000256" key="1">
    <source>
        <dbReference type="SAM" id="Phobius"/>
    </source>
</evidence>
<keyword evidence="1" id="KW-1133">Transmembrane helix</keyword>
<organism evidence="4 5">
    <name type="scientific">Varroa destructor</name>
    <name type="common">Honeybee mite</name>
    <dbReference type="NCBI Taxonomy" id="109461"/>
    <lineage>
        <taxon>Eukaryota</taxon>
        <taxon>Metazoa</taxon>
        <taxon>Ecdysozoa</taxon>
        <taxon>Arthropoda</taxon>
        <taxon>Chelicerata</taxon>
        <taxon>Arachnida</taxon>
        <taxon>Acari</taxon>
        <taxon>Parasitiformes</taxon>
        <taxon>Mesostigmata</taxon>
        <taxon>Gamasina</taxon>
        <taxon>Dermanyssoidea</taxon>
        <taxon>Varroidae</taxon>
        <taxon>Varroa</taxon>
    </lineage>
</organism>
<dbReference type="InParanoid" id="A0A7M7KMT7"/>
<dbReference type="GO" id="GO:0005794">
    <property type="term" value="C:Golgi apparatus"/>
    <property type="evidence" value="ECO:0007669"/>
    <property type="project" value="TreeGrafter"/>
</dbReference>
<evidence type="ECO:0000259" key="2">
    <source>
        <dbReference type="Pfam" id="PF04991"/>
    </source>
</evidence>
<accession>A0A7M7KMT7</accession>
<dbReference type="EnsemblMetazoa" id="XM_022813358">
    <property type="protein sequence ID" value="XP_022669093"/>
    <property type="gene ID" value="LOC111253641"/>
</dbReference>
<dbReference type="RefSeq" id="XP_022669092.1">
    <property type="nucleotide sequence ID" value="XM_022813357.1"/>
</dbReference>
<keyword evidence="1" id="KW-0472">Membrane</keyword>
<evidence type="ECO:0000259" key="3">
    <source>
        <dbReference type="Pfam" id="PF22921"/>
    </source>
</evidence>
<keyword evidence="5" id="KW-1185">Reference proteome</keyword>
<dbReference type="Pfam" id="PF04991">
    <property type="entry name" value="LicD"/>
    <property type="match status" value="1"/>
</dbReference>
<dbReference type="OMA" id="KEWTATY"/>
<dbReference type="RefSeq" id="XP_022669095.1">
    <property type="nucleotide sequence ID" value="XM_022813360.1"/>
</dbReference>
<feature type="domain" description="LicD/FKTN/FKRP nucleotidyltransferase" evidence="2">
    <location>
        <begin position="371"/>
        <end position="481"/>
    </location>
</feature>
<dbReference type="InterPro" id="IPR052613">
    <property type="entry name" value="LicD_transferase"/>
</dbReference>
<keyword evidence="1" id="KW-0812">Transmembrane</keyword>
<name>A0A7M7KMT7_VARDE</name>
<dbReference type="EnsemblMetazoa" id="XM_022813357">
    <property type="protein sequence ID" value="XP_022669092"/>
    <property type="gene ID" value="LOC111253641"/>
</dbReference>
<dbReference type="RefSeq" id="XP_022669094.1">
    <property type="nucleotide sequence ID" value="XM_022813359.1"/>
</dbReference>
<dbReference type="KEGG" id="vde:111253641"/>
<feature type="domain" description="FKRP stem" evidence="3">
    <location>
        <begin position="79"/>
        <end position="315"/>
    </location>
</feature>
<reference evidence="4" key="1">
    <citation type="submission" date="2021-01" db="UniProtKB">
        <authorList>
            <consortium name="EnsemblMetazoa"/>
        </authorList>
    </citation>
    <scope>IDENTIFICATION</scope>
</reference>
<evidence type="ECO:0000313" key="5">
    <source>
        <dbReference type="Proteomes" id="UP000594260"/>
    </source>
</evidence>
<evidence type="ECO:0000313" key="4">
    <source>
        <dbReference type="EnsemblMetazoa" id="XP_022669091"/>
    </source>
</evidence>
<dbReference type="Proteomes" id="UP000594260">
    <property type="component" value="Unplaced"/>
</dbReference>
<dbReference type="Pfam" id="PF22921">
    <property type="entry name" value="FKRP_N"/>
    <property type="match status" value="1"/>
</dbReference>
<dbReference type="OrthoDB" id="444255at2759"/>
<sequence>MEFGRLLAKLALGHQRSAWRTLLILVISVNFIAILIMWFSLDRRCQSLSNLPIEKLQVVAQPMKIDKMALFQRAFDLPNQMVTVIFREFEPYNHDLEETALSFHSIFSRMKMLIVSDSVLYPPVRNLPLMAETIRLEKYLTDLPNATVSVRVKTDYVLLVPDNVRLTQPAVLTELVKLLISQPDRMAAVSVGGAFLVDCLSLQVDSRQWTLKYQNREKSANSWTLCDAISGEHVLLMSTALLFSLPFPLERPLFDSIYVQTAQRGIQVLLIGDLQITKPVFRLFQTKHLIDKRDQYQEYRKRALYDKLGIKKVQRNGSHVEWYGCSKNTQRCFGTIHGDTPEYLFKGRWTPPCCLDNLRITARHVFSVLEAANVRYWLEGGSLLGAARNGDIIPWDYDVDIGIYEEDIVKCSWLANVVEIFKKSNPKMAGRRSGLRDPQGFVWEHSVSSEGTFLRVQYSETNRVHVDIFPFRSNDGVMTKDTWFKNHPQDREFPEAFLKPLTRIKFAGTYASAPNNVTRFLEFKFGKGVLENPQYPNPDLLVLKTKS</sequence>
<protein>
    <recommendedName>
        <fullName evidence="6">Fukutin-related protein</fullName>
    </recommendedName>
</protein>
<dbReference type="PANTHER" id="PTHR13627:SF31">
    <property type="entry name" value="RIBITOL 5-PHOSPHATE TRANSFERASE FKRP"/>
    <property type="match status" value="1"/>
</dbReference>
<dbReference type="EnsemblMetazoa" id="XM_022813356">
    <property type="protein sequence ID" value="XP_022669091"/>
    <property type="gene ID" value="LOC111253641"/>
</dbReference>
<dbReference type="EnsemblMetazoa" id="XM_022813360">
    <property type="protein sequence ID" value="XP_022669095"/>
    <property type="gene ID" value="LOC111253641"/>
</dbReference>
<dbReference type="AlphaFoldDB" id="A0A7M7KMT7"/>
<dbReference type="RefSeq" id="XP_022669093.1">
    <property type="nucleotide sequence ID" value="XM_022813358.1"/>
</dbReference>
<dbReference type="PANTHER" id="PTHR13627">
    <property type="entry name" value="FUKUTIN RELATED PROTEIN"/>
    <property type="match status" value="1"/>
</dbReference>